<accession>A0A835G304</accession>
<feature type="compositionally biased region" description="Low complexity" evidence="1">
    <location>
        <begin position="437"/>
        <end position="456"/>
    </location>
</feature>
<sequence>MFSICRQTHPATGIEHAVSCCFFNNEETCLVTAGANIIKVFRLLPEGHTKEVNAAGQPIPPKMKLECLASYTLWGNVMSMASVRCPSAGRDLLLVSFREAKLSVLQYDPQTDNLITLSMHYFEEDDMKNGWTTHPHIPWIRVDPECRCAVMLLYGKKLAVLPFRKDITNEDGDPLEAKPLDSKLAQPTQPINRAPTLASYVIVLKDLDEKIDNIIDIQFLHGYYEPTLLILYEPVRTFAGRTAVRNDTCAMCGVSLNMSARVHPVIWATAHLPFDCIRAVPVQKPLGGCLIMAVNSLIYLNQSVPPYGVSLNSIATHTTNFPLRIQEGVCITLDGSCVAGLGEGRLALSLRGGQLYVLTLLADSVRTVRSFHLDRAAASVLTTCMCVIEEDFLFLGSRLGNSLLLRVTERENRMLFSVDKPLEATVDLTVSENAEHQAQQSQQSQQSQTSQQPQQPKDQDPAAKKRRLDTISDCVATNVIEISDKDELEVYGSDIRTSTQLTSYVFEVCDSLLNICPIGDVSMGEPQLVSEAGGEGAEGGEGEPRGPLLELVACSGRAKNGALTVLQRAVRPQLITSFNLPGCIDMWSILGETPEGARESEGAHAYLILTQEDGSMVLQTGQEINEVDNSEFMTGSPTIFAGNLGNNKFMVQVTTTAIRLVKGGAQLQTIQLEWTAAYAGAADPYLCVLSLCGRALVLALREFRAKDGAASGRLAPTRQSVPHRPPLLRATVYRDLSGLFSPPDAGNTQVKGEFSGKMKGKNVKAEGFKPGAVYELNDEDELLYGGDQTPASMASIMLAEQSKNPGVPRRISRWWKKYLVEVKPTYWLFVLRLNGNLEIYSLPEMRLSFLVRDACAGNRILADSLESVPIPSGGIDEEELGSTAQNADADKCRELLVVGLGHKGSRVLMFMRCEDQLMIYQAYKYPRGNLKLRFSRARVSFPFGYSAEPLSSPDDSYEAALLKENVRQCRYFRFLYFNAKVTYSAPVASFAAFHNTNCPQGFLYFNAKVTYSAPVASFAAFHNTNCPQGFLYFNAKVTYSAPVASFAAFHNTNCPQGFLYFNAKVTYSAPVASFAAFHNTNCPQGFLYFNAKVTYSAPVASFAAFHNTNCPQGFLYFNAKVTYSAPVASFAAFHNTNCPQGFLYFNAKVTYSAPVASFAAFHNTNCPQGFLYFNAKVTYSAPVASFAAFHNTNCPQGFLYFNAKVTYSAPVASFAAFHNTNCPQGFLYFNAKVTYSAPVASFAAFHNTNCPQGFLYFNAKVTYSAPVASFAAFHNTNCPQGFLYFNAKVTYSAPVASFAAFHNTNCPQGFLYFNAKVTYSAPVASFAAFHNTNCPQGFLYFNAKVTYSAPVASFAAFHNTNCPQGFLYFNAKVTYSAPVASFAAFHNTNCPQGFLYFNAKVTYSAPVASFAAFHNTNCPQGFLYFNAKRPVASFAAFHNTNCPQGFLYFNAKVTYSAPVASFAAFHNTNCPQGFLYFNAKVTYSAPVASFAAFHNTNCPQGFLYFNAKRPVASFAAFHNTNCPQGFLYFNAKVTYSAPVASFAAFHNTNCPQGFLYFNAKVTYSAPSPASPRSTTPTAHKGSSTSTPR</sequence>
<dbReference type="InterPro" id="IPR015943">
    <property type="entry name" value="WD40/YVTN_repeat-like_dom_sf"/>
</dbReference>
<dbReference type="Proteomes" id="UP000648187">
    <property type="component" value="Unassembled WGS sequence"/>
</dbReference>
<dbReference type="PANTHER" id="PTHR10644">
    <property type="entry name" value="DNA REPAIR/RNA PROCESSING CPSF FAMILY"/>
    <property type="match status" value="1"/>
</dbReference>
<feature type="region of interest" description="Disordered" evidence="1">
    <location>
        <begin position="1566"/>
        <end position="1588"/>
    </location>
</feature>
<dbReference type="InterPro" id="IPR050358">
    <property type="entry name" value="RSE1/DDB1/CFT1"/>
</dbReference>
<dbReference type="Pfam" id="PF23726">
    <property type="entry name" value="Beta-prop_RSE1_2nd"/>
    <property type="match status" value="1"/>
</dbReference>
<dbReference type="InterPro" id="IPR018846">
    <property type="entry name" value="Beta-prop_RSE1/DDB1/CPSF1_1st"/>
</dbReference>
<feature type="compositionally biased region" description="Low complexity" evidence="1">
    <location>
        <begin position="1566"/>
        <end position="1578"/>
    </location>
</feature>
<dbReference type="Pfam" id="PF10433">
    <property type="entry name" value="Beta-prop_RSE1_1st"/>
    <property type="match status" value="1"/>
</dbReference>
<reference evidence="4" key="1">
    <citation type="submission" date="2020-08" db="EMBL/GenBank/DDBJ databases">
        <title>Spodoptera exigua strain:BAW_Kor-Di-RS1 Genome sequencing and assembly.</title>
        <authorList>
            <person name="Kim J."/>
            <person name="Nam H.Y."/>
            <person name="Kwon M."/>
            <person name="Choi J.H."/>
            <person name="Cho S.R."/>
            <person name="Kim G.-H."/>
        </authorList>
    </citation>
    <scope>NUCLEOTIDE SEQUENCE</scope>
    <source>
        <strain evidence="4">BAW_Kor-Di-RS1</strain>
        <tissue evidence="4">Whole-body</tissue>
    </source>
</reference>
<evidence type="ECO:0000259" key="3">
    <source>
        <dbReference type="Pfam" id="PF23726"/>
    </source>
</evidence>
<dbReference type="Gene3D" id="2.130.10.10">
    <property type="entry name" value="YVTN repeat-like/Quinoprotein amine dehydrogenase"/>
    <property type="match status" value="2"/>
</dbReference>
<organism evidence="4 5">
    <name type="scientific">Spodoptera exigua</name>
    <name type="common">Beet armyworm</name>
    <name type="synonym">Noctua fulgens</name>
    <dbReference type="NCBI Taxonomy" id="7107"/>
    <lineage>
        <taxon>Eukaryota</taxon>
        <taxon>Metazoa</taxon>
        <taxon>Ecdysozoa</taxon>
        <taxon>Arthropoda</taxon>
        <taxon>Hexapoda</taxon>
        <taxon>Insecta</taxon>
        <taxon>Pterygota</taxon>
        <taxon>Neoptera</taxon>
        <taxon>Endopterygota</taxon>
        <taxon>Lepidoptera</taxon>
        <taxon>Glossata</taxon>
        <taxon>Ditrysia</taxon>
        <taxon>Noctuoidea</taxon>
        <taxon>Noctuidae</taxon>
        <taxon>Amphipyrinae</taxon>
        <taxon>Spodoptera</taxon>
    </lineage>
</organism>
<evidence type="ECO:0000313" key="4">
    <source>
        <dbReference type="EMBL" id="KAF9405042.1"/>
    </source>
</evidence>
<evidence type="ECO:0000259" key="2">
    <source>
        <dbReference type="Pfam" id="PF10433"/>
    </source>
</evidence>
<proteinExistence type="predicted"/>
<dbReference type="EMBL" id="JACKWZ010000828">
    <property type="protein sequence ID" value="KAF9405042.1"/>
    <property type="molecule type" value="Genomic_DNA"/>
</dbReference>
<evidence type="ECO:0000256" key="1">
    <source>
        <dbReference type="SAM" id="MobiDB-lite"/>
    </source>
</evidence>
<protein>
    <recommendedName>
        <fullName evidence="6">Cleavage and polyadenylation specificity factor subunit 1</fullName>
    </recommendedName>
</protein>
<feature type="domain" description="RSE1/DDB1/CPSF1 first beta-propeller" evidence="2">
    <location>
        <begin position="14"/>
        <end position="413"/>
    </location>
</feature>
<dbReference type="InterPro" id="IPR058543">
    <property type="entry name" value="Beta-prop_RSE1/DDB1/CPSF1_2nd"/>
</dbReference>
<dbReference type="FunFam" id="2.130.10.10:FF:000118">
    <property type="entry name" value="Cleavage and polyadenylation specificity factor subunit 1"/>
    <property type="match status" value="1"/>
</dbReference>
<evidence type="ECO:0000313" key="5">
    <source>
        <dbReference type="Proteomes" id="UP000648187"/>
    </source>
</evidence>
<evidence type="ECO:0008006" key="6">
    <source>
        <dbReference type="Google" id="ProtNLM"/>
    </source>
</evidence>
<keyword evidence="5" id="KW-1185">Reference proteome</keyword>
<comment type="caution">
    <text evidence="4">The sequence shown here is derived from an EMBL/GenBank/DDBJ whole genome shotgun (WGS) entry which is preliminary data.</text>
</comment>
<feature type="region of interest" description="Disordered" evidence="1">
    <location>
        <begin position="433"/>
        <end position="467"/>
    </location>
</feature>
<gene>
    <name evidence="4" type="ORF">HW555_014039</name>
</gene>
<name>A0A835G304_SPOEX</name>
<feature type="domain" description="RSE1/DDB1/CPSF1 second beta-propeller" evidence="3">
    <location>
        <begin position="572"/>
        <end position="1036"/>
    </location>
</feature>